<reference evidence="1" key="1">
    <citation type="submission" date="2022-04" db="EMBL/GenBank/DDBJ databases">
        <title>Genome of the entomopathogenic fungus Entomophthora muscae.</title>
        <authorList>
            <person name="Elya C."/>
            <person name="Lovett B.R."/>
            <person name="Lee E."/>
            <person name="Macias A.M."/>
            <person name="Hajek A.E."/>
            <person name="De Bivort B.L."/>
            <person name="Kasson M.T."/>
            <person name="De Fine Licht H.H."/>
            <person name="Stajich J.E."/>
        </authorList>
    </citation>
    <scope>NUCLEOTIDE SEQUENCE</scope>
    <source>
        <strain evidence="1">Berkeley</strain>
    </source>
</reference>
<evidence type="ECO:0000313" key="2">
    <source>
        <dbReference type="Proteomes" id="UP001165960"/>
    </source>
</evidence>
<accession>A0ACC2UF94</accession>
<organism evidence="1 2">
    <name type="scientific">Entomophthora muscae</name>
    <dbReference type="NCBI Taxonomy" id="34485"/>
    <lineage>
        <taxon>Eukaryota</taxon>
        <taxon>Fungi</taxon>
        <taxon>Fungi incertae sedis</taxon>
        <taxon>Zoopagomycota</taxon>
        <taxon>Entomophthoromycotina</taxon>
        <taxon>Entomophthoromycetes</taxon>
        <taxon>Entomophthorales</taxon>
        <taxon>Entomophthoraceae</taxon>
        <taxon>Entomophthora</taxon>
    </lineage>
</organism>
<evidence type="ECO:0000313" key="1">
    <source>
        <dbReference type="EMBL" id="KAJ9085196.1"/>
    </source>
</evidence>
<keyword evidence="2" id="KW-1185">Reference proteome</keyword>
<gene>
    <name evidence="1" type="ORF">DSO57_1016349</name>
</gene>
<sequence length="146" mass="15467">MKWNQSGCASAKLTDSIQTELNAAPNQQKGISQSELMPEIKAKPSNTLDSALQNFSCSQSSLRSGSGLSNLLVLLGNLPGCAHGLVATGGKVIKSLTSDDLALPSPSFDLAAWPDDFAAQVSPPFYWSCLAISLAVLMGWLLQEER</sequence>
<name>A0ACC2UF94_9FUNG</name>
<protein>
    <submittedName>
        <fullName evidence="1">Uncharacterized protein</fullName>
    </submittedName>
</protein>
<dbReference type="Proteomes" id="UP001165960">
    <property type="component" value="Unassembled WGS sequence"/>
</dbReference>
<comment type="caution">
    <text evidence="1">The sequence shown here is derived from an EMBL/GenBank/DDBJ whole genome shotgun (WGS) entry which is preliminary data.</text>
</comment>
<dbReference type="EMBL" id="QTSX02000776">
    <property type="protein sequence ID" value="KAJ9085196.1"/>
    <property type="molecule type" value="Genomic_DNA"/>
</dbReference>
<proteinExistence type="predicted"/>